<dbReference type="KEGG" id="oxy:HCG48_19710"/>
<dbReference type="RefSeq" id="WP_168570689.1">
    <property type="nucleotide sequence ID" value="NZ_CP051167.1"/>
</dbReference>
<keyword evidence="1" id="KW-0472">Membrane</keyword>
<keyword evidence="1" id="KW-1133">Transmembrane helix</keyword>
<accession>A0A6H1U130</accession>
<evidence type="ECO:0000256" key="1">
    <source>
        <dbReference type="SAM" id="Phobius"/>
    </source>
</evidence>
<dbReference type="AlphaFoldDB" id="A0A6H1U130"/>
<keyword evidence="3" id="KW-1185">Reference proteome</keyword>
<name>A0A6H1U130_9CYAN</name>
<evidence type="ECO:0000313" key="3">
    <source>
        <dbReference type="Proteomes" id="UP000500857"/>
    </source>
</evidence>
<gene>
    <name evidence="2" type="ORF">HCG48_19710</name>
</gene>
<reference evidence="2 3" key="1">
    <citation type="submission" date="2020-04" db="EMBL/GenBank/DDBJ databases">
        <authorList>
            <person name="Basu S."/>
            <person name="Maruthanayagam V."/>
            <person name="Chakraborty S."/>
            <person name="Pramanik A."/>
            <person name="Mukherjee J."/>
            <person name="Brink B."/>
        </authorList>
    </citation>
    <scope>NUCLEOTIDE SEQUENCE [LARGE SCALE GENOMIC DNA]</scope>
    <source>
        <strain evidence="2 3">AP17</strain>
    </source>
</reference>
<protein>
    <submittedName>
        <fullName evidence="2">Uncharacterized protein</fullName>
    </submittedName>
</protein>
<proteinExistence type="predicted"/>
<dbReference type="Proteomes" id="UP000500857">
    <property type="component" value="Chromosome"/>
</dbReference>
<dbReference type="EMBL" id="CP051167">
    <property type="protein sequence ID" value="QIZ72541.1"/>
    <property type="molecule type" value="Genomic_DNA"/>
</dbReference>
<keyword evidence="1" id="KW-0812">Transmembrane</keyword>
<feature type="transmembrane region" description="Helical" evidence="1">
    <location>
        <begin position="42"/>
        <end position="63"/>
    </location>
</feature>
<sequence length="141" mass="15938">MKLFKTSAAALLLTFGLSILVIADRKLDNEHTPPGDREELKATIVIFGLPMTVLGSILGVSLYREGKQNQFKQIEGDRRQIQEQFYQVLQANQGRISIMQLAMAAKLPGREAKAFLDERAKEFNANFEVTPEGDIYYKFDL</sequence>
<organism evidence="2 3">
    <name type="scientific">Oxynema aestuarii AP17</name>
    <dbReference type="NCBI Taxonomy" id="2064643"/>
    <lineage>
        <taxon>Bacteria</taxon>
        <taxon>Bacillati</taxon>
        <taxon>Cyanobacteriota</taxon>
        <taxon>Cyanophyceae</taxon>
        <taxon>Oscillatoriophycideae</taxon>
        <taxon>Oscillatoriales</taxon>
        <taxon>Oscillatoriaceae</taxon>
        <taxon>Oxynema</taxon>
        <taxon>Oxynema aestuarii</taxon>
    </lineage>
</organism>
<evidence type="ECO:0000313" key="2">
    <source>
        <dbReference type="EMBL" id="QIZ72541.1"/>
    </source>
</evidence>